<name>A0ABU8BGB8_9BRAD</name>
<proteinExistence type="predicted"/>
<comment type="caution">
    <text evidence="3">The sequence shown here is derived from an EMBL/GenBank/DDBJ whole genome shotgun (WGS) entry which is preliminary data.</text>
</comment>
<dbReference type="PANTHER" id="PTHR43205">
    <property type="entry name" value="PROSTAGLANDIN REDUCTASE"/>
    <property type="match status" value="1"/>
</dbReference>
<organism evidence="3 4">
    <name type="scientific">Bradyrhizobium algeriense</name>
    <dbReference type="NCBI Taxonomy" id="634784"/>
    <lineage>
        <taxon>Bacteria</taxon>
        <taxon>Pseudomonadati</taxon>
        <taxon>Pseudomonadota</taxon>
        <taxon>Alphaproteobacteria</taxon>
        <taxon>Hyphomicrobiales</taxon>
        <taxon>Nitrobacteraceae</taxon>
        <taxon>Bradyrhizobium</taxon>
    </lineage>
</organism>
<dbReference type="PANTHER" id="PTHR43205:SF7">
    <property type="entry name" value="PROSTAGLANDIN REDUCTASE 1"/>
    <property type="match status" value="1"/>
</dbReference>
<evidence type="ECO:0000259" key="2">
    <source>
        <dbReference type="SMART" id="SM00829"/>
    </source>
</evidence>
<feature type="domain" description="Enoyl reductase (ER)" evidence="2">
    <location>
        <begin position="19"/>
        <end position="334"/>
    </location>
</feature>
<dbReference type="InterPro" id="IPR041694">
    <property type="entry name" value="ADH_N_2"/>
</dbReference>
<dbReference type="SUPFAM" id="SSF50129">
    <property type="entry name" value="GroES-like"/>
    <property type="match status" value="1"/>
</dbReference>
<dbReference type="Pfam" id="PF16884">
    <property type="entry name" value="ADH_N_2"/>
    <property type="match status" value="1"/>
</dbReference>
<dbReference type="SMART" id="SM00829">
    <property type="entry name" value="PKS_ER"/>
    <property type="match status" value="1"/>
</dbReference>
<dbReference type="InterPro" id="IPR013149">
    <property type="entry name" value="ADH-like_C"/>
</dbReference>
<dbReference type="SUPFAM" id="SSF51735">
    <property type="entry name" value="NAD(P)-binding Rossmann-fold domains"/>
    <property type="match status" value="1"/>
</dbReference>
<dbReference type="EMBL" id="JAZHRV010000001">
    <property type="protein sequence ID" value="MEH2557609.1"/>
    <property type="molecule type" value="Genomic_DNA"/>
</dbReference>
<evidence type="ECO:0000313" key="4">
    <source>
        <dbReference type="Proteomes" id="UP001364224"/>
    </source>
</evidence>
<gene>
    <name evidence="3" type="ORF">V1286_005138</name>
</gene>
<dbReference type="InterPro" id="IPR011032">
    <property type="entry name" value="GroES-like_sf"/>
</dbReference>
<dbReference type="Proteomes" id="UP001364224">
    <property type="component" value="Unassembled WGS sequence"/>
</dbReference>
<dbReference type="InterPro" id="IPR036291">
    <property type="entry name" value="NAD(P)-bd_dom_sf"/>
</dbReference>
<evidence type="ECO:0000313" key="3">
    <source>
        <dbReference type="EMBL" id="MEH2557609.1"/>
    </source>
</evidence>
<dbReference type="Gene3D" id="3.90.180.10">
    <property type="entry name" value="Medium-chain alcohol dehydrogenases, catalytic domain"/>
    <property type="match status" value="1"/>
</dbReference>
<evidence type="ECO:0000256" key="1">
    <source>
        <dbReference type="ARBA" id="ARBA00023002"/>
    </source>
</evidence>
<keyword evidence="4" id="KW-1185">Reference proteome</keyword>
<dbReference type="Pfam" id="PF00107">
    <property type="entry name" value="ADH_zinc_N"/>
    <property type="match status" value="1"/>
</dbReference>
<reference evidence="3 4" key="1">
    <citation type="submission" date="2024-02" db="EMBL/GenBank/DDBJ databases">
        <title>Adaptive strategies in a cosmopolitan and abundant soil bacterium.</title>
        <authorList>
            <person name="Carini P."/>
        </authorList>
    </citation>
    <scope>NUCLEOTIDE SEQUENCE [LARGE SCALE GENOMIC DNA]</scope>
    <source>
        <strain evidence="3 4">AZCC 1608</strain>
    </source>
</reference>
<dbReference type="CDD" id="cd05288">
    <property type="entry name" value="PGDH"/>
    <property type="match status" value="1"/>
</dbReference>
<keyword evidence="1" id="KW-0560">Oxidoreductase</keyword>
<dbReference type="Gene3D" id="3.40.50.720">
    <property type="entry name" value="NAD(P)-binding Rossmann-like Domain"/>
    <property type="match status" value="1"/>
</dbReference>
<dbReference type="InterPro" id="IPR020843">
    <property type="entry name" value="ER"/>
</dbReference>
<protein>
    <submittedName>
        <fullName evidence="3">NADPH-dependent curcumin reductase CurA</fullName>
    </submittedName>
</protein>
<sequence length="339" mass="36909">MPQPGRTNAHVLLAKRPTGWVDESCFRIEDREEPSCGPEDVLVQAVWLSVDPYLRGRMNEEAWYAPSFEVGEPLASRVVGRVLQSRNARFSQGDYVWGFLDWAERTVLPRGEGLHLIDPALGRPTLAISALGMPGLTAWVGAIELGQPQPGDTVYISSAAGAVGQLAGQFAKRAGARVVGSAGSDEKVSFVQTKCRFDAAFNYRTRAMDEALHELCPKGIDVYFDNVGGSTLEAALRHANVGARFPICGMISEYNAVNESGIKGMQAMFAKRIAMTGFMVSDHVHKLAAYQTRVAAWLQAGEIYFHEDIVQGLEQAPSALISMMRGTAIGKRLVQIVPQ</sequence>
<accession>A0ABU8BGB8</accession>
<dbReference type="RefSeq" id="WP_334483983.1">
    <property type="nucleotide sequence ID" value="NZ_JAZHRV010000001.1"/>
</dbReference>
<dbReference type="InterPro" id="IPR045010">
    <property type="entry name" value="MDR_fam"/>
</dbReference>